<gene>
    <name evidence="5" type="ORF">A2943_02165</name>
</gene>
<comment type="similarity">
    <text evidence="1">Belongs to the GSP E family.</text>
</comment>
<dbReference type="PANTHER" id="PTHR30258:SF2">
    <property type="entry name" value="COMG OPERON PROTEIN 1"/>
    <property type="match status" value="1"/>
</dbReference>
<name>A0A1F4XFP7_9BACT</name>
<dbReference type="InterPro" id="IPR001482">
    <property type="entry name" value="T2SS/T4SS_dom"/>
</dbReference>
<dbReference type="PANTHER" id="PTHR30258">
    <property type="entry name" value="TYPE II SECRETION SYSTEM PROTEIN GSPE-RELATED"/>
    <property type="match status" value="1"/>
</dbReference>
<evidence type="ECO:0000313" key="6">
    <source>
        <dbReference type="Proteomes" id="UP000176185"/>
    </source>
</evidence>
<dbReference type="SUPFAM" id="SSF52540">
    <property type="entry name" value="P-loop containing nucleoside triphosphate hydrolases"/>
    <property type="match status" value="1"/>
</dbReference>
<evidence type="ECO:0000256" key="2">
    <source>
        <dbReference type="ARBA" id="ARBA00022741"/>
    </source>
</evidence>
<feature type="domain" description="Bacterial type II secretion system protein E" evidence="4">
    <location>
        <begin position="36"/>
        <end position="426"/>
    </location>
</feature>
<evidence type="ECO:0000256" key="3">
    <source>
        <dbReference type="ARBA" id="ARBA00022840"/>
    </source>
</evidence>
<dbReference type="EMBL" id="MEWX01000021">
    <property type="protein sequence ID" value="OGC80480.1"/>
    <property type="molecule type" value="Genomic_DNA"/>
</dbReference>
<dbReference type="Proteomes" id="UP000176185">
    <property type="component" value="Unassembled WGS sequence"/>
</dbReference>
<dbReference type="AlphaFoldDB" id="A0A1F4XFP7"/>
<dbReference type="Pfam" id="PF00437">
    <property type="entry name" value="T2SSE"/>
    <property type="match status" value="1"/>
</dbReference>
<dbReference type="STRING" id="1797243.A2943_02165"/>
<dbReference type="GO" id="GO:0005524">
    <property type="term" value="F:ATP binding"/>
    <property type="evidence" value="ECO:0007669"/>
    <property type="project" value="UniProtKB-KW"/>
</dbReference>
<dbReference type="Gene3D" id="3.30.450.90">
    <property type="match status" value="1"/>
</dbReference>
<dbReference type="CDD" id="cd01129">
    <property type="entry name" value="PulE-GspE-like"/>
    <property type="match status" value="1"/>
</dbReference>
<reference evidence="5 6" key="1">
    <citation type="journal article" date="2016" name="Nat. Commun.">
        <title>Thousands of microbial genomes shed light on interconnected biogeochemical processes in an aquifer system.</title>
        <authorList>
            <person name="Anantharaman K."/>
            <person name="Brown C.T."/>
            <person name="Hug L.A."/>
            <person name="Sharon I."/>
            <person name="Castelle C.J."/>
            <person name="Probst A.J."/>
            <person name="Thomas B.C."/>
            <person name="Singh A."/>
            <person name="Wilkins M.J."/>
            <person name="Karaoz U."/>
            <person name="Brodie E.L."/>
            <person name="Williams K.H."/>
            <person name="Hubbard S.S."/>
            <person name="Banfield J.F."/>
        </authorList>
    </citation>
    <scope>NUCLEOTIDE SEQUENCE [LARGE SCALE GENOMIC DNA]</scope>
</reference>
<dbReference type="GO" id="GO:0016887">
    <property type="term" value="F:ATP hydrolysis activity"/>
    <property type="evidence" value="ECO:0007669"/>
    <property type="project" value="TreeGrafter"/>
</dbReference>
<dbReference type="GO" id="GO:0005886">
    <property type="term" value="C:plasma membrane"/>
    <property type="evidence" value="ECO:0007669"/>
    <property type="project" value="TreeGrafter"/>
</dbReference>
<keyword evidence="3" id="KW-0067">ATP-binding</keyword>
<keyword evidence="2" id="KW-0547">Nucleotide-binding</keyword>
<dbReference type="InterPro" id="IPR027417">
    <property type="entry name" value="P-loop_NTPase"/>
</dbReference>
<organism evidence="5 6">
    <name type="scientific">Candidatus Adlerbacteria bacterium RIFCSPLOWO2_01_FULL_51_16</name>
    <dbReference type="NCBI Taxonomy" id="1797243"/>
    <lineage>
        <taxon>Bacteria</taxon>
        <taxon>Candidatus Adleribacteriota</taxon>
    </lineage>
</organism>
<evidence type="ECO:0000313" key="5">
    <source>
        <dbReference type="EMBL" id="OGC80480.1"/>
    </source>
</evidence>
<evidence type="ECO:0000256" key="1">
    <source>
        <dbReference type="ARBA" id="ARBA00006611"/>
    </source>
</evidence>
<comment type="caution">
    <text evidence="5">The sequence shown here is derived from an EMBL/GenBank/DDBJ whole genome shotgun (WGS) entry which is preliminary data.</text>
</comment>
<evidence type="ECO:0000259" key="4">
    <source>
        <dbReference type="Pfam" id="PF00437"/>
    </source>
</evidence>
<sequence>MKKGADITTRGDMRISKSPVHMSKVDEILSRGPAERSIIDLVNALVFEAQTLRASDIHIEPGEKGVVVRLRIDGVLQEKFMLDKTIHSEIISRIKVLSWLRTDEHQTAQDGRFRIVLENGEPLDVRVSITPTYYGENAVLRLLADKAEEFTLASLGFSQSDEEKLVRAIRRPHGMILSTGPTGSGKTTTLYTLIKMLNRKEVSIVTIEDPIEYAVSGITQIQINPRTGLTFAQGLRSILRQDPNIIMVGEIRDAETAGIAVNTALTGHLLLSTLHTSDAATTLPRLLDMGVDPYLVASTVNVAIGQRLVRKICEHCKEACPLTQAEVESLAQTLPSGVVLPTKEETKHPVYYRGRGCEHCEQTGYRGRVGINEVLVVDAEVREAILRKASAAVIRDIAVKNGMTTMFGDGLQKARAGQTTISEVLRTINE</sequence>
<dbReference type="FunFam" id="3.40.50.300:FF:000398">
    <property type="entry name" value="Type IV pilus assembly ATPase PilB"/>
    <property type="match status" value="1"/>
</dbReference>
<dbReference type="Gene3D" id="3.40.50.300">
    <property type="entry name" value="P-loop containing nucleotide triphosphate hydrolases"/>
    <property type="match status" value="1"/>
</dbReference>
<accession>A0A1F4XFP7</accession>
<protein>
    <recommendedName>
        <fullName evidence="4">Bacterial type II secretion system protein E domain-containing protein</fullName>
    </recommendedName>
</protein>
<proteinExistence type="inferred from homology"/>